<evidence type="ECO:0000313" key="2">
    <source>
        <dbReference type="Proteomes" id="UP000265520"/>
    </source>
</evidence>
<dbReference type="Proteomes" id="UP000265520">
    <property type="component" value="Unassembled WGS sequence"/>
</dbReference>
<name>A0A392S0R5_9FABA</name>
<protein>
    <submittedName>
        <fullName evidence="1">Uncharacterized protein</fullName>
    </submittedName>
</protein>
<sequence length="61" mass="6607">MKLKLKPVYDFGEKNISISAVLDGGKLFEFTANVSLTWPCLSLVGASVMVNFGWIDAAITV</sequence>
<organism evidence="1 2">
    <name type="scientific">Trifolium medium</name>
    <dbReference type="NCBI Taxonomy" id="97028"/>
    <lineage>
        <taxon>Eukaryota</taxon>
        <taxon>Viridiplantae</taxon>
        <taxon>Streptophyta</taxon>
        <taxon>Embryophyta</taxon>
        <taxon>Tracheophyta</taxon>
        <taxon>Spermatophyta</taxon>
        <taxon>Magnoliopsida</taxon>
        <taxon>eudicotyledons</taxon>
        <taxon>Gunneridae</taxon>
        <taxon>Pentapetalae</taxon>
        <taxon>rosids</taxon>
        <taxon>fabids</taxon>
        <taxon>Fabales</taxon>
        <taxon>Fabaceae</taxon>
        <taxon>Papilionoideae</taxon>
        <taxon>50 kb inversion clade</taxon>
        <taxon>NPAAA clade</taxon>
        <taxon>Hologalegina</taxon>
        <taxon>IRL clade</taxon>
        <taxon>Trifolieae</taxon>
        <taxon>Trifolium</taxon>
    </lineage>
</organism>
<proteinExistence type="predicted"/>
<feature type="non-terminal residue" evidence="1">
    <location>
        <position position="61"/>
    </location>
</feature>
<keyword evidence="2" id="KW-1185">Reference proteome</keyword>
<comment type="caution">
    <text evidence="1">The sequence shown here is derived from an EMBL/GenBank/DDBJ whole genome shotgun (WGS) entry which is preliminary data.</text>
</comment>
<dbReference type="EMBL" id="LXQA010298091">
    <property type="protein sequence ID" value="MCI41934.1"/>
    <property type="molecule type" value="Genomic_DNA"/>
</dbReference>
<evidence type="ECO:0000313" key="1">
    <source>
        <dbReference type="EMBL" id="MCI41934.1"/>
    </source>
</evidence>
<accession>A0A392S0R5</accession>
<reference evidence="1 2" key="1">
    <citation type="journal article" date="2018" name="Front. Plant Sci.">
        <title>Red Clover (Trifolium pratense) and Zigzag Clover (T. medium) - A Picture of Genomic Similarities and Differences.</title>
        <authorList>
            <person name="Dluhosova J."/>
            <person name="Istvanek J."/>
            <person name="Nedelnik J."/>
            <person name="Repkova J."/>
        </authorList>
    </citation>
    <scope>NUCLEOTIDE SEQUENCE [LARGE SCALE GENOMIC DNA]</scope>
    <source>
        <strain evidence="2">cv. 10/8</strain>
        <tissue evidence="1">Leaf</tissue>
    </source>
</reference>
<dbReference type="AlphaFoldDB" id="A0A392S0R5"/>